<evidence type="ECO:0000313" key="2">
    <source>
        <dbReference type="Proteomes" id="UP001153269"/>
    </source>
</evidence>
<protein>
    <submittedName>
        <fullName evidence="1">Uncharacterized protein</fullName>
    </submittedName>
</protein>
<gene>
    <name evidence="1" type="ORF">PLEPLA_LOCUS35906</name>
</gene>
<dbReference type="EMBL" id="CADEAL010003971">
    <property type="protein sequence ID" value="CAB1448249.1"/>
    <property type="molecule type" value="Genomic_DNA"/>
</dbReference>
<dbReference type="AlphaFoldDB" id="A0A9N7Z362"/>
<organism evidence="1 2">
    <name type="scientific">Pleuronectes platessa</name>
    <name type="common">European plaice</name>
    <dbReference type="NCBI Taxonomy" id="8262"/>
    <lineage>
        <taxon>Eukaryota</taxon>
        <taxon>Metazoa</taxon>
        <taxon>Chordata</taxon>
        <taxon>Craniata</taxon>
        <taxon>Vertebrata</taxon>
        <taxon>Euteleostomi</taxon>
        <taxon>Actinopterygii</taxon>
        <taxon>Neopterygii</taxon>
        <taxon>Teleostei</taxon>
        <taxon>Neoteleostei</taxon>
        <taxon>Acanthomorphata</taxon>
        <taxon>Carangaria</taxon>
        <taxon>Pleuronectiformes</taxon>
        <taxon>Pleuronectoidei</taxon>
        <taxon>Pleuronectidae</taxon>
        <taxon>Pleuronectes</taxon>
    </lineage>
</organism>
<accession>A0A9N7Z362</accession>
<reference evidence="1" key="1">
    <citation type="submission" date="2020-03" db="EMBL/GenBank/DDBJ databases">
        <authorList>
            <person name="Weist P."/>
        </authorList>
    </citation>
    <scope>NUCLEOTIDE SEQUENCE</scope>
</reference>
<sequence>MLLHCGALLQILNIHLPRDTDYRPPTLLDCFCQQPLSIDTLHLPRPPAALLPPQVLYHLLRAAERGRREINRRYEPSCCKATAAIISLTERDITLREQGGVQDLQEIT</sequence>
<dbReference type="Proteomes" id="UP001153269">
    <property type="component" value="Unassembled WGS sequence"/>
</dbReference>
<name>A0A9N7Z362_PLEPL</name>
<evidence type="ECO:0000313" key="1">
    <source>
        <dbReference type="EMBL" id="CAB1448249.1"/>
    </source>
</evidence>
<comment type="caution">
    <text evidence="1">The sequence shown here is derived from an EMBL/GenBank/DDBJ whole genome shotgun (WGS) entry which is preliminary data.</text>
</comment>
<keyword evidence="2" id="KW-1185">Reference proteome</keyword>
<proteinExistence type="predicted"/>